<reference evidence="3" key="1">
    <citation type="journal article" date="2022" name="New Phytol.">
        <title>Evolutionary transition to the ectomycorrhizal habit in the genomes of a hyperdiverse lineage of mushroom-forming fungi.</title>
        <authorList>
            <person name="Looney B."/>
            <person name="Miyauchi S."/>
            <person name="Morin E."/>
            <person name="Drula E."/>
            <person name="Courty P.E."/>
            <person name="Kohler A."/>
            <person name="Kuo A."/>
            <person name="LaButti K."/>
            <person name="Pangilinan J."/>
            <person name="Lipzen A."/>
            <person name="Riley R."/>
            <person name="Andreopoulos W."/>
            <person name="He G."/>
            <person name="Johnson J."/>
            <person name="Nolan M."/>
            <person name="Tritt A."/>
            <person name="Barry K.W."/>
            <person name="Grigoriev I.V."/>
            <person name="Nagy L.G."/>
            <person name="Hibbett D."/>
            <person name="Henrissat B."/>
            <person name="Matheny P.B."/>
            <person name="Labbe J."/>
            <person name="Martin F.M."/>
        </authorList>
    </citation>
    <scope>NUCLEOTIDE SEQUENCE</scope>
    <source>
        <strain evidence="3">BPL690</strain>
    </source>
</reference>
<dbReference type="Gene3D" id="1.10.510.10">
    <property type="entry name" value="Transferase(Phosphotransferase) domain 1"/>
    <property type="match status" value="1"/>
</dbReference>
<feature type="chain" id="PRO_5041923350" description="Protein kinase domain-containing protein" evidence="1">
    <location>
        <begin position="22"/>
        <end position="596"/>
    </location>
</feature>
<protein>
    <recommendedName>
        <fullName evidence="2">Protein kinase domain-containing protein</fullName>
    </recommendedName>
</protein>
<dbReference type="AlphaFoldDB" id="A0AAD4M9H7"/>
<sequence length="596" mass="67812">MSLLPVFVLQFNMLIHIPVQENTVATQVNDAVWEKFKTALDKQNIDYSQLFLRSLPDPIIIIPSQTLAQRMEHGLQALGFVEPSAKVLLWSNDETVQLVLTIEQEIQREPPQKRRKIKQANFLSGPFVTNPPSSIGYVHVMRDVQKRRDERIANDRPNIDADLPPISLMYHGFGQFLNCIHTDSTNLERVANKPKFEMAIDKFICEMSIFYESESARQSKTLDCLNDIFESYLGKQPYSLIIPSIITGQRSTDGHAIGPIGTIEVGVQIKNELGTSSCDPSVEFAAYYTQSLYAKALQDLEENFLFPALGIVVVGAHIGFYALTFTTTTRLVSLTPLLPMAIENGNRNARQDLLKAFEAACILRLHINQDTQNYKDNPQECSLPGNFPYVNQVLAIPGPGMFNFQIDREAYQGEGGIRYLNRFIYMATATDSEDKHKVIVKFTRRYFRDLHEFCAQEGHAPKLLGYGNAPDGWHVVVMEWIDNEESDLQPYSSKYLGTWSADLRQLVNRFHEKGWVHGDLRDANLIISKTNPERIMLVDFDWGGDLNSGPVRYPTSLLNPELAREMDPNDLWITKERDKLVLEFALRKMEGKEEVC</sequence>
<evidence type="ECO:0000256" key="1">
    <source>
        <dbReference type="SAM" id="SignalP"/>
    </source>
</evidence>
<gene>
    <name evidence="3" type="ORF">B0F90DRAFT_1814204</name>
</gene>
<organism evidence="3 4">
    <name type="scientific">Multifurca ochricompacta</name>
    <dbReference type="NCBI Taxonomy" id="376703"/>
    <lineage>
        <taxon>Eukaryota</taxon>
        <taxon>Fungi</taxon>
        <taxon>Dikarya</taxon>
        <taxon>Basidiomycota</taxon>
        <taxon>Agaricomycotina</taxon>
        <taxon>Agaricomycetes</taxon>
        <taxon>Russulales</taxon>
        <taxon>Russulaceae</taxon>
        <taxon>Multifurca</taxon>
    </lineage>
</organism>
<feature type="domain" description="Protein kinase" evidence="2">
    <location>
        <begin position="404"/>
        <end position="596"/>
    </location>
</feature>
<evidence type="ECO:0000313" key="3">
    <source>
        <dbReference type="EMBL" id="KAI0306276.1"/>
    </source>
</evidence>
<keyword evidence="4" id="KW-1185">Reference proteome</keyword>
<dbReference type="Proteomes" id="UP001203297">
    <property type="component" value="Unassembled WGS sequence"/>
</dbReference>
<feature type="signal peptide" evidence="1">
    <location>
        <begin position="1"/>
        <end position="21"/>
    </location>
</feature>
<dbReference type="GO" id="GO:0005524">
    <property type="term" value="F:ATP binding"/>
    <property type="evidence" value="ECO:0007669"/>
    <property type="project" value="InterPro"/>
</dbReference>
<dbReference type="InterPro" id="IPR011009">
    <property type="entry name" value="Kinase-like_dom_sf"/>
</dbReference>
<dbReference type="EMBL" id="WTXG01000003">
    <property type="protein sequence ID" value="KAI0306276.1"/>
    <property type="molecule type" value="Genomic_DNA"/>
</dbReference>
<comment type="caution">
    <text evidence="3">The sequence shown here is derived from an EMBL/GenBank/DDBJ whole genome shotgun (WGS) entry which is preliminary data.</text>
</comment>
<keyword evidence="1" id="KW-0732">Signal</keyword>
<dbReference type="InterPro" id="IPR000719">
    <property type="entry name" value="Prot_kinase_dom"/>
</dbReference>
<accession>A0AAD4M9H7</accession>
<proteinExistence type="predicted"/>
<dbReference type="SUPFAM" id="SSF56112">
    <property type="entry name" value="Protein kinase-like (PK-like)"/>
    <property type="match status" value="1"/>
</dbReference>
<dbReference type="PROSITE" id="PS50011">
    <property type="entry name" value="PROTEIN_KINASE_DOM"/>
    <property type="match status" value="1"/>
</dbReference>
<name>A0AAD4M9H7_9AGAM</name>
<evidence type="ECO:0000259" key="2">
    <source>
        <dbReference type="PROSITE" id="PS50011"/>
    </source>
</evidence>
<evidence type="ECO:0000313" key="4">
    <source>
        <dbReference type="Proteomes" id="UP001203297"/>
    </source>
</evidence>
<dbReference type="GO" id="GO:0004672">
    <property type="term" value="F:protein kinase activity"/>
    <property type="evidence" value="ECO:0007669"/>
    <property type="project" value="InterPro"/>
</dbReference>